<sequence length="82" mass="9531">MADREMAQENSTLTIQNQLTEVFAVLRQQRNDYLSLKEEVRGSSLNVALEVKTLKNEKDIVWKFQGNMQVEFNTDIVDIVKQ</sequence>
<proteinExistence type="predicted"/>
<evidence type="ECO:0000313" key="2">
    <source>
        <dbReference type="Proteomes" id="UP000828390"/>
    </source>
</evidence>
<name>A0A9D4EYD6_DREPO</name>
<organism evidence="1 2">
    <name type="scientific">Dreissena polymorpha</name>
    <name type="common">Zebra mussel</name>
    <name type="synonym">Mytilus polymorpha</name>
    <dbReference type="NCBI Taxonomy" id="45954"/>
    <lineage>
        <taxon>Eukaryota</taxon>
        <taxon>Metazoa</taxon>
        <taxon>Spiralia</taxon>
        <taxon>Lophotrochozoa</taxon>
        <taxon>Mollusca</taxon>
        <taxon>Bivalvia</taxon>
        <taxon>Autobranchia</taxon>
        <taxon>Heteroconchia</taxon>
        <taxon>Euheterodonta</taxon>
        <taxon>Imparidentia</taxon>
        <taxon>Neoheterodontei</taxon>
        <taxon>Myida</taxon>
        <taxon>Dreissenoidea</taxon>
        <taxon>Dreissenidae</taxon>
        <taxon>Dreissena</taxon>
    </lineage>
</organism>
<dbReference type="AlphaFoldDB" id="A0A9D4EYD6"/>
<reference evidence="1" key="1">
    <citation type="journal article" date="2019" name="bioRxiv">
        <title>The Genome of the Zebra Mussel, Dreissena polymorpha: A Resource for Invasive Species Research.</title>
        <authorList>
            <person name="McCartney M.A."/>
            <person name="Auch B."/>
            <person name="Kono T."/>
            <person name="Mallez S."/>
            <person name="Zhang Y."/>
            <person name="Obille A."/>
            <person name="Becker A."/>
            <person name="Abrahante J.E."/>
            <person name="Garbe J."/>
            <person name="Badalamenti J.P."/>
            <person name="Herman A."/>
            <person name="Mangelson H."/>
            <person name="Liachko I."/>
            <person name="Sullivan S."/>
            <person name="Sone E.D."/>
            <person name="Koren S."/>
            <person name="Silverstein K.A.T."/>
            <person name="Beckman K.B."/>
            <person name="Gohl D.M."/>
        </authorList>
    </citation>
    <scope>NUCLEOTIDE SEQUENCE</scope>
    <source>
        <strain evidence="1">Duluth1</strain>
        <tissue evidence="1">Whole animal</tissue>
    </source>
</reference>
<reference evidence="1" key="2">
    <citation type="submission" date="2020-11" db="EMBL/GenBank/DDBJ databases">
        <authorList>
            <person name="McCartney M.A."/>
            <person name="Auch B."/>
            <person name="Kono T."/>
            <person name="Mallez S."/>
            <person name="Becker A."/>
            <person name="Gohl D.M."/>
            <person name="Silverstein K.A.T."/>
            <person name="Koren S."/>
            <person name="Bechman K.B."/>
            <person name="Herman A."/>
            <person name="Abrahante J.E."/>
            <person name="Garbe J."/>
        </authorList>
    </citation>
    <scope>NUCLEOTIDE SEQUENCE</scope>
    <source>
        <strain evidence="1">Duluth1</strain>
        <tissue evidence="1">Whole animal</tissue>
    </source>
</reference>
<keyword evidence="2" id="KW-1185">Reference proteome</keyword>
<protein>
    <submittedName>
        <fullName evidence="1">Uncharacterized protein</fullName>
    </submittedName>
</protein>
<dbReference type="EMBL" id="JAIWYP010000008">
    <property type="protein sequence ID" value="KAH3788056.1"/>
    <property type="molecule type" value="Genomic_DNA"/>
</dbReference>
<evidence type="ECO:0000313" key="1">
    <source>
        <dbReference type="EMBL" id="KAH3788056.1"/>
    </source>
</evidence>
<dbReference type="Proteomes" id="UP000828390">
    <property type="component" value="Unassembled WGS sequence"/>
</dbReference>
<gene>
    <name evidence="1" type="ORF">DPMN_166186</name>
</gene>
<comment type="caution">
    <text evidence="1">The sequence shown here is derived from an EMBL/GenBank/DDBJ whole genome shotgun (WGS) entry which is preliminary data.</text>
</comment>
<accession>A0A9D4EYD6</accession>